<gene>
    <name evidence="1" type="ORF">H9635_01290</name>
</gene>
<evidence type="ECO:0000313" key="1">
    <source>
        <dbReference type="EMBL" id="MBD8035352.1"/>
    </source>
</evidence>
<dbReference type="RefSeq" id="WP_191698335.1">
    <property type="nucleotide sequence ID" value="NZ_JACSPZ010000001.1"/>
</dbReference>
<dbReference type="EMBL" id="JACSPZ010000001">
    <property type="protein sequence ID" value="MBD8035352.1"/>
    <property type="molecule type" value="Genomic_DNA"/>
</dbReference>
<evidence type="ECO:0000313" key="2">
    <source>
        <dbReference type="Proteomes" id="UP000619101"/>
    </source>
</evidence>
<sequence length="96" mass="10938">MQLLENGRQLFLSQDLAVRIGIVLALFLQHLYYRLQTQDVVKDGTFGTGKLIKGEQSNAHLWMQKTISDCIADISLLQYDFFLFTTKLEKLSSTAP</sequence>
<protein>
    <submittedName>
        <fullName evidence="1">Uncharacterized protein</fullName>
    </submittedName>
</protein>
<proteinExistence type="predicted"/>
<keyword evidence="2" id="KW-1185">Reference proteome</keyword>
<comment type="caution">
    <text evidence="1">The sequence shown here is derived from an EMBL/GenBank/DDBJ whole genome shotgun (WGS) entry which is preliminary data.</text>
</comment>
<name>A0ABR8XTU4_9BACL</name>
<reference evidence="1 2" key="1">
    <citation type="submission" date="2020-08" db="EMBL/GenBank/DDBJ databases">
        <title>A Genomic Blueprint of the Chicken Gut Microbiome.</title>
        <authorList>
            <person name="Gilroy R."/>
            <person name="Ravi A."/>
            <person name="Getino M."/>
            <person name="Pursley I."/>
            <person name="Horton D.L."/>
            <person name="Alikhan N.-F."/>
            <person name="Baker D."/>
            <person name="Gharbi K."/>
            <person name="Hall N."/>
            <person name="Watson M."/>
            <person name="Adriaenssens E.M."/>
            <person name="Foster-Nyarko E."/>
            <person name="Jarju S."/>
            <person name="Secka A."/>
            <person name="Antonio M."/>
            <person name="Oren A."/>
            <person name="Chaudhuri R."/>
            <person name="La Ragione R.M."/>
            <person name="Hildebrand F."/>
            <person name="Pallen M.J."/>
        </authorList>
    </citation>
    <scope>NUCLEOTIDE SEQUENCE [LARGE SCALE GENOMIC DNA]</scope>
    <source>
        <strain evidence="1 2">A46</strain>
    </source>
</reference>
<dbReference type="Proteomes" id="UP000619101">
    <property type="component" value="Unassembled WGS sequence"/>
</dbReference>
<organism evidence="1 2">
    <name type="scientific">Solibacillus faecavium</name>
    <dbReference type="NCBI Taxonomy" id="2762221"/>
    <lineage>
        <taxon>Bacteria</taxon>
        <taxon>Bacillati</taxon>
        <taxon>Bacillota</taxon>
        <taxon>Bacilli</taxon>
        <taxon>Bacillales</taxon>
        <taxon>Caryophanaceae</taxon>
        <taxon>Solibacillus</taxon>
    </lineage>
</organism>
<accession>A0ABR8XTU4</accession>